<dbReference type="GO" id="GO:0034551">
    <property type="term" value="P:mitochondrial respiratory chain complex III assembly"/>
    <property type="evidence" value="ECO:0007669"/>
    <property type="project" value="TreeGrafter"/>
</dbReference>
<protein>
    <submittedName>
        <fullName evidence="3">Ubiquinol-cytochrome c chaperone</fullName>
    </submittedName>
</protein>
<dbReference type="GO" id="GO:0005739">
    <property type="term" value="C:mitochondrion"/>
    <property type="evidence" value="ECO:0007669"/>
    <property type="project" value="TreeGrafter"/>
</dbReference>
<dbReference type="InterPro" id="IPR007129">
    <property type="entry name" value="Ubiqinol_cyt_c_chaperone_CPB3"/>
</dbReference>
<name>A3E3E0_PFIPI</name>
<dbReference type="EMBL" id="DQ864792">
    <property type="protein sequence ID" value="ABI14207.1"/>
    <property type="molecule type" value="mRNA"/>
</dbReference>
<dbReference type="PANTHER" id="PTHR12184">
    <property type="entry name" value="UBIQUINOL-CYTOCHROME C REDUCTASE COMPLEX ASSEMBLY FACTOR 1 FAMILY MEMBER"/>
    <property type="match status" value="1"/>
</dbReference>
<reference evidence="3" key="1">
    <citation type="journal article" date="2007" name="Proc. Natl. Acad. Sci. U.S.A.">
        <title>Spliced leader RNA trans-splicing in dinoflagellates.</title>
        <authorList>
            <person name="Zhang H."/>
            <person name="Hou Y."/>
            <person name="Miranda L."/>
            <person name="Campbell D.A."/>
            <person name="Sturm N.R."/>
            <person name="Gaasterland T."/>
            <person name="Lin S."/>
        </authorList>
    </citation>
    <scope>NUCLEOTIDE SEQUENCE</scope>
</reference>
<evidence type="ECO:0000259" key="2">
    <source>
        <dbReference type="Pfam" id="PF03981"/>
    </source>
</evidence>
<evidence type="ECO:0000313" key="3">
    <source>
        <dbReference type="EMBL" id="ABI14207.1"/>
    </source>
</evidence>
<dbReference type="InterPro" id="IPR021150">
    <property type="entry name" value="Ubiq_cyt_c_chap"/>
</dbReference>
<proteinExistence type="evidence at transcript level"/>
<accession>A3E3E0</accession>
<sequence length="321" mass="36830">MALSNSRLWRVAAANVLSSCSSSLEPMRRVGRRHIALLRTAVGSPLRLHGNRGFAAGSGSQFEKQLMPEDILHLRAQSMTIMQDPVCELRPEEAQRYVVEHRDPVAELPLWHPRRISTHVTQPFRSRKLAVSRYTDLIVDRLDNEPLLSAFGIDNGFNMQVYFTMLHAWLLHQRLVLEGSKAKKLDKELFESCWTLVRNFMWLKKIPEYRFDAELGNVQEYMLGCCVALDKALERPDILPARLQQELWANVYSGGVQKDAAALTRLTKYVLRQLGLMLQLDADHFLAGSFVWADFPVPDDPPKRLALPLWREEFAKVRKSL</sequence>
<dbReference type="AlphaFoldDB" id="A3E3E0"/>
<dbReference type="PANTHER" id="PTHR12184:SF1">
    <property type="entry name" value="UBIQUINOL-CYTOCHROME-C REDUCTASE COMPLEX ASSEMBLY FACTOR 1"/>
    <property type="match status" value="1"/>
</dbReference>
<dbReference type="Pfam" id="PF03981">
    <property type="entry name" value="Ubiq_cyt_C_chap"/>
    <property type="match status" value="1"/>
</dbReference>
<evidence type="ECO:0000256" key="1">
    <source>
        <dbReference type="ARBA" id="ARBA00006407"/>
    </source>
</evidence>
<organism evidence="3">
    <name type="scientific">Pfiesteria piscicida</name>
    <name type="common">Phantom dinoflagellate</name>
    <dbReference type="NCBI Taxonomy" id="71001"/>
    <lineage>
        <taxon>Eukaryota</taxon>
        <taxon>Sar</taxon>
        <taxon>Alveolata</taxon>
        <taxon>Dinophyceae</taxon>
        <taxon>Peridiniales</taxon>
        <taxon>Pfiesteriaceae</taxon>
        <taxon>Pfiesteria</taxon>
    </lineage>
</organism>
<feature type="domain" description="Ubiquinol-cytochrome c chaperone" evidence="2">
    <location>
        <begin position="150"/>
        <end position="292"/>
    </location>
</feature>
<comment type="similarity">
    <text evidence="1">Belongs to the CBP3 family.</text>
</comment>